<comment type="similarity">
    <text evidence="1 2">Belongs to the short-chain dehydrogenases/reductases (SDR) family.</text>
</comment>
<gene>
    <name evidence="3" type="ORF">NSPZN2_40418</name>
</gene>
<evidence type="ECO:0000313" key="4">
    <source>
        <dbReference type="Proteomes" id="UP000675880"/>
    </source>
</evidence>
<dbReference type="EMBL" id="CAJNBJ010000017">
    <property type="protein sequence ID" value="CAE6773804.1"/>
    <property type="molecule type" value="Genomic_DNA"/>
</dbReference>
<organism evidence="3 4">
    <name type="scientific">Nitrospira defluvii</name>
    <dbReference type="NCBI Taxonomy" id="330214"/>
    <lineage>
        <taxon>Bacteria</taxon>
        <taxon>Pseudomonadati</taxon>
        <taxon>Nitrospirota</taxon>
        <taxon>Nitrospiria</taxon>
        <taxon>Nitrospirales</taxon>
        <taxon>Nitrospiraceae</taxon>
        <taxon>Nitrospira</taxon>
    </lineage>
</organism>
<accession>A0ABN7M0X6</accession>
<dbReference type="PRINTS" id="PR00080">
    <property type="entry name" value="SDRFAMILY"/>
</dbReference>
<dbReference type="PANTHER" id="PTHR42760">
    <property type="entry name" value="SHORT-CHAIN DEHYDROGENASES/REDUCTASES FAMILY MEMBER"/>
    <property type="match status" value="1"/>
</dbReference>
<comment type="caution">
    <text evidence="3">The sequence shown here is derived from an EMBL/GenBank/DDBJ whole genome shotgun (WGS) entry which is preliminary data.</text>
</comment>
<dbReference type="InterPro" id="IPR002347">
    <property type="entry name" value="SDR_fam"/>
</dbReference>
<reference evidence="3 4" key="1">
    <citation type="submission" date="2021-02" db="EMBL/GenBank/DDBJ databases">
        <authorList>
            <person name="Han P."/>
        </authorList>
    </citation>
    <scope>NUCLEOTIDE SEQUENCE [LARGE SCALE GENOMIC DNA]</scope>
    <source>
        <strain evidence="3">Candidatus Nitrospira sp. ZN2</strain>
    </source>
</reference>
<sequence length="232" mass="24832">MTGASGGIGRRLCLAFARDGFWVGVHYFSHREAAEDTLAELTAAGGQGDLFQADIRCRDDVQAMVDDLQRRRGRLDVLLCNAGIAASHLVVRFPEADWQRIIETNLSGTYRSMTAAAAVMTTGGGSILVIGSYAGLHGTFGQGAYAASKAGLLGLVQTAAREWGPYNIRVNLACPGWQPTGLAGESYPSVEHLQDHVLGRVSNLNDVSMTICRLAQLPDVSGQVWNLDSRIV</sequence>
<dbReference type="PROSITE" id="PS00061">
    <property type="entry name" value="ADH_SHORT"/>
    <property type="match status" value="1"/>
</dbReference>
<dbReference type="SUPFAM" id="SSF51735">
    <property type="entry name" value="NAD(P)-binding Rossmann-fold domains"/>
    <property type="match status" value="1"/>
</dbReference>
<keyword evidence="4" id="KW-1185">Reference proteome</keyword>
<protein>
    <submittedName>
        <fullName evidence="3">Beta-ketoacyl-ACP reductase</fullName>
    </submittedName>
</protein>
<dbReference type="Proteomes" id="UP000675880">
    <property type="component" value="Unassembled WGS sequence"/>
</dbReference>
<dbReference type="CDD" id="cd05233">
    <property type="entry name" value="SDR_c"/>
    <property type="match status" value="1"/>
</dbReference>
<dbReference type="Gene3D" id="3.40.50.720">
    <property type="entry name" value="NAD(P)-binding Rossmann-like Domain"/>
    <property type="match status" value="1"/>
</dbReference>
<proteinExistence type="inferred from homology"/>
<evidence type="ECO:0000256" key="2">
    <source>
        <dbReference type="RuleBase" id="RU000363"/>
    </source>
</evidence>
<name>A0ABN7M0X6_9BACT</name>
<dbReference type="Pfam" id="PF00106">
    <property type="entry name" value="adh_short"/>
    <property type="match status" value="1"/>
</dbReference>
<evidence type="ECO:0000256" key="1">
    <source>
        <dbReference type="ARBA" id="ARBA00006484"/>
    </source>
</evidence>
<dbReference type="PRINTS" id="PR00081">
    <property type="entry name" value="GDHRDH"/>
</dbReference>
<dbReference type="InterPro" id="IPR020904">
    <property type="entry name" value="Sc_DH/Rdtase_CS"/>
</dbReference>
<dbReference type="InterPro" id="IPR036291">
    <property type="entry name" value="NAD(P)-bd_dom_sf"/>
</dbReference>
<evidence type="ECO:0000313" key="3">
    <source>
        <dbReference type="EMBL" id="CAE6773804.1"/>
    </source>
</evidence>